<dbReference type="EMBL" id="CP002394">
    <property type="protein sequence ID" value="ADU32385.1"/>
    <property type="molecule type" value="Genomic_DNA"/>
</dbReference>
<dbReference type="AlphaFoldDB" id="E6TY66"/>
<gene>
    <name evidence="1" type="ordered locus">Bcell_4158</name>
</gene>
<dbReference type="STRING" id="649639.Bcell_4158"/>
<sequence length="93" mass="10745">MGHVDPYLMSIFRKRIADPRCACRVYKALRSCSFHTLRTPEGAYGLVDELARCCQVHITPETRDYAARWLMNCGVDPQNPMHRRSMSNLVFGR</sequence>
<name>E6TY66_EVAC2</name>
<evidence type="ECO:0000313" key="1">
    <source>
        <dbReference type="EMBL" id="ADU32385.1"/>
    </source>
</evidence>
<dbReference type="OrthoDB" id="2624091at2"/>
<accession>E6TY66</accession>
<reference evidence="1" key="1">
    <citation type="submission" date="2010-12" db="EMBL/GenBank/DDBJ databases">
        <title>Complete sequence of Bacillus cellulosilyticus DSM 2522.</title>
        <authorList>
            <consortium name="US DOE Joint Genome Institute"/>
            <person name="Lucas S."/>
            <person name="Copeland A."/>
            <person name="Lapidus A."/>
            <person name="Cheng J.-F."/>
            <person name="Bruce D."/>
            <person name="Goodwin L."/>
            <person name="Pitluck S."/>
            <person name="Chertkov O."/>
            <person name="Detter J.C."/>
            <person name="Han C."/>
            <person name="Tapia R."/>
            <person name="Land M."/>
            <person name="Hauser L."/>
            <person name="Jeffries C."/>
            <person name="Kyrpides N."/>
            <person name="Ivanova N."/>
            <person name="Mikhailova N."/>
            <person name="Brumm P."/>
            <person name="Mead D."/>
            <person name="Woyke T."/>
        </authorList>
    </citation>
    <scope>NUCLEOTIDE SEQUENCE [LARGE SCALE GENOMIC DNA]</scope>
    <source>
        <strain evidence="1">DSM 2522</strain>
    </source>
</reference>
<protein>
    <submittedName>
        <fullName evidence="1">Uncharacterized protein</fullName>
    </submittedName>
</protein>
<dbReference type="RefSeq" id="WP_013490711.1">
    <property type="nucleotide sequence ID" value="NC_014829.1"/>
</dbReference>
<proteinExistence type="predicted"/>
<dbReference type="Proteomes" id="UP000001401">
    <property type="component" value="Chromosome"/>
</dbReference>
<evidence type="ECO:0000313" key="2">
    <source>
        <dbReference type="Proteomes" id="UP000001401"/>
    </source>
</evidence>
<keyword evidence="2" id="KW-1185">Reference proteome</keyword>
<dbReference type="KEGG" id="bco:Bcell_4158"/>
<dbReference type="HOGENOM" id="CLU_2396847_0_0_9"/>
<organism evidence="1 2">
    <name type="scientific">Evansella cellulosilytica (strain ATCC 21833 / DSM 2522 / FERM P-1141 / JCM 9156 / N-4)</name>
    <name type="common">Bacillus cellulosilyticus</name>
    <dbReference type="NCBI Taxonomy" id="649639"/>
    <lineage>
        <taxon>Bacteria</taxon>
        <taxon>Bacillati</taxon>
        <taxon>Bacillota</taxon>
        <taxon>Bacilli</taxon>
        <taxon>Bacillales</taxon>
        <taxon>Bacillaceae</taxon>
        <taxon>Evansella</taxon>
    </lineage>
</organism>